<keyword evidence="2" id="KW-1185">Reference proteome</keyword>
<evidence type="ECO:0000313" key="3">
    <source>
        <dbReference type="WBParaSite" id="PSAMB.scaffold208size65820.g3366.t1"/>
    </source>
</evidence>
<dbReference type="InterPro" id="IPR036734">
    <property type="entry name" value="Neur_chan_lig-bd_sf"/>
</dbReference>
<protein>
    <submittedName>
        <fullName evidence="3">Neurotransmitter-gated ion-channel ligand-binding domain-containing protein</fullName>
    </submittedName>
</protein>
<reference evidence="3" key="1">
    <citation type="submission" date="2022-11" db="UniProtKB">
        <authorList>
            <consortium name="WormBaseParasite"/>
        </authorList>
    </citation>
    <scope>IDENTIFICATION</scope>
</reference>
<organism evidence="2 3">
    <name type="scientific">Plectus sambesii</name>
    <dbReference type="NCBI Taxonomy" id="2011161"/>
    <lineage>
        <taxon>Eukaryota</taxon>
        <taxon>Metazoa</taxon>
        <taxon>Ecdysozoa</taxon>
        <taxon>Nematoda</taxon>
        <taxon>Chromadorea</taxon>
        <taxon>Plectida</taxon>
        <taxon>Plectina</taxon>
        <taxon>Plectoidea</taxon>
        <taxon>Plectidae</taxon>
        <taxon>Plectus</taxon>
    </lineage>
</organism>
<dbReference type="WBParaSite" id="PSAMB.scaffold208size65820.g3366.t1">
    <property type="protein sequence ID" value="PSAMB.scaffold208size65820.g3366.t1"/>
    <property type="gene ID" value="PSAMB.scaffold208size65820.g3366"/>
</dbReference>
<dbReference type="Pfam" id="PF02931">
    <property type="entry name" value="Neur_chan_LBD"/>
    <property type="match status" value="1"/>
</dbReference>
<evidence type="ECO:0000259" key="1">
    <source>
        <dbReference type="Pfam" id="PF02931"/>
    </source>
</evidence>
<evidence type="ECO:0000313" key="2">
    <source>
        <dbReference type="Proteomes" id="UP000887566"/>
    </source>
</evidence>
<dbReference type="AlphaFoldDB" id="A0A914VJH1"/>
<accession>A0A914VJH1</accession>
<dbReference type="Gene3D" id="2.70.170.10">
    <property type="entry name" value="Neurotransmitter-gated ion-channel ligand-binding domain"/>
    <property type="match status" value="1"/>
</dbReference>
<proteinExistence type="predicted"/>
<dbReference type="InterPro" id="IPR006202">
    <property type="entry name" value="Neur_chan_lig-bd"/>
</dbReference>
<feature type="domain" description="Neurotransmitter-gated ion-channel ligand-binding" evidence="1">
    <location>
        <begin position="2"/>
        <end position="77"/>
    </location>
</feature>
<dbReference type="GO" id="GO:0005230">
    <property type="term" value="F:extracellular ligand-gated monoatomic ion channel activity"/>
    <property type="evidence" value="ECO:0007669"/>
    <property type="project" value="InterPro"/>
</dbReference>
<dbReference type="Proteomes" id="UP000887566">
    <property type="component" value="Unplaced"/>
</dbReference>
<dbReference type="GO" id="GO:0016020">
    <property type="term" value="C:membrane"/>
    <property type="evidence" value="ECO:0007669"/>
    <property type="project" value="InterPro"/>
</dbReference>
<dbReference type="SUPFAM" id="SSF63712">
    <property type="entry name" value="Nicotinic receptor ligand binding domain-like"/>
    <property type="match status" value="1"/>
</dbReference>
<name>A0A914VJH1_9BILA</name>
<sequence>MVRSVKNQSSITHVTVSMVINSIVSINEQEEKIELLTWTTLSWTDEFLQWNPTDFGGCEMINTLASNVWMPDYFVVNL</sequence>